<evidence type="ECO:0000313" key="6">
    <source>
        <dbReference type="EMBL" id="KMS97434.1"/>
    </source>
</evidence>
<accession>A0A0J8B842</accession>
<name>A0A0J8B842_BETVV</name>
<organism evidence="6 7">
    <name type="scientific">Beta vulgaris subsp. vulgaris</name>
    <name type="common">Beet</name>
    <dbReference type="NCBI Taxonomy" id="3555"/>
    <lineage>
        <taxon>Eukaryota</taxon>
        <taxon>Viridiplantae</taxon>
        <taxon>Streptophyta</taxon>
        <taxon>Embryophyta</taxon>
        <taxon>Tracheophyta</taxon>
        <taxon>Spermatophyta</taxon>
        <taxon>Magnoliopsida</taxon>
        <taxon>eudicotyledons</taxon>
        <taxon>Gunneridae</taxon>
        <taxon>Pentapetalae</taxon>
        <taxon>Caryophyllales</taxon>
        <taxon>Chenopodiaceae</taxon>
        <taxon>Betoideae</taxon>
        <taxon>Beta</taxon>
    </lineage>
</organism>
<evidence type="ECO:0000256" key="3">
    <source>
        <dbReference type="ARBA" id="ARBA00051296"/>
    </source>
</evidence>
<evidence type="ECO:0000256" key="2">
    <source>
        <dbReference type="ARBA" id="ARBA00022679"/>
    </source>
</evidence>
<evidence type="ECO:0000256" key="1">
    <source>
        <dbReference type="ARBA" id="ARBA00009995"/>
    </source>
</evidence>
<dbReference type="SUPFAM" id="SSF53756">
    <property type="entry name" value="UDP-Glycosyltransferase/glycogen phosphorylase"/>
    <property type="match status" value="1"/>
</dbReference>
<dbReference type="KEGG" id="bvg:104908365"/>
<reference evidence="6 7" key="1">
    <citation type="journal article" date="2014" name="Nature">
        <title>The genome of the recently domesticated crop plant sugar beet (Beta vulgaris).</title>
        <authorList>
            <person name="Dohm J.C."/>
            <person name="Minoche A.E."/>
            <person name="Holtgrawe D."/>
            <person name="Capella-Gutierrez S."/>
            <person name="Zakrzewski F."/>
            <person name="Tafer H."/>
            <person name="Rupp O."/>
            <person name="Sorensen T.R."/>
            <person name="Stracke R."/>
            <person name="Reinhardt R."/>
            <person name="Goesmann A."/>
            <person name="Kraft T."/>
            <person name="Schulz B."/>
            <person name="Stadler P.F."/>
            <person name="Schmidt T."/>
            <person name="Gabaldon T."/>
            <person name="Lehrach H."/>
            <person name="Weisshaar B."/>
            <person name="Himmelbauer H."/>
        </authorList>
    </citation>
    <scope>NUCLEOTIDE SEQUENCE [LARGE SCALE GENOMIC DNA]</scope>
    <source>
        <tissue evidence="6">Taproot</tissue>
    </source>
</reference>
<dbReference type="FunFam" id="3.40.50.2000:FF:000060">
    <property type="entry name" value="Glycosyltransferase"/>
    <property type="match status" value="1"/>
</dbReference>
<dbReference type="eggNOG" id="KOG1192">
    <property type="taxonomic scope" value="Eukaryota"/>
</dbReference>
<dbReference type="OMA" id="KVVYVCF"/>
<evidence type="ECO:0000256" key="4">
    <source>
        <dbReference type="ARBA" id="ARBA00066896"/>
    </source>
</evidence>
<dbReference type="OrthoDB" id="5835829at2759"/>
<dbReference type="Gramene" id="KMS97434">
    <property type="protein sequence ID" value="KMS97434"/>
    <property type="gene ID" value="BVRB_5g127140"/>
</dbReference>
<dbReference type="InterPro" id="IPR002213">
    <property type="entry name" value="UDP_glucos_trans"/>
</dbReference>
<proteinExistence type="inferred from homology"/>
<dbReference type="Proteomes" id="UP000035740">
    <property type="component" value="Unassembled WGS sequence"/>
</dbReference>
<protein>
    <recommendedName>
        <fullName evidence="4">2-hydroxyflavanone C-glucosyltransferase</fullName>
        <ecNumber evidence="4">2.4.1.360</ecNumber>
    </recommendedName>
    <alternativeName>
        <fullName evidence="5">UDP-glucose:2-hydroxyflavanone C-glucosyltransferase</fullName>
    </alternativeName>
</protein>
<evidence type="ECO:0000313" key="7">
    <source>
        <dbReference type="Proteomes" id="UP000035740"/>
    </source>
</evidence>
<comment type="catalytic activity">
    <reaction evidence="3">
        <text>a 3'-hydro-2'-hydroxy-beta-oxodihydrochalcone + UDP-alpha-D-glucose = a 3'-(beta-D-glucopyranosyl)-2'-hydroxy-beta-oxodihydrochalcone + UDP + H(+)</text>
        <dbReference type="Rhea" id="RHEA:51504"/>
        <dbReference type="ChEBI" id="CHEBI:15378"/>
        <dbReference type="ChEBI" id="CHEBI:58223"/>
        <dbReference type="ChEBI" id="CHEBI:58885"/>
        <dbReference type="ChEBI" id="CHEBI:142482"/>
        <dbReference type="ChEBI" id="CHEBI:142483"/>
        <dbReference type="EC" id="2.4.1.360"/>
    </reaction>
    <physiologicalReaction direction="left-to-right" evidence="3">
        <dbReference type="Rhea" id="RHEA:51505"/>
    </physiologicalReaction>
</comment>
<dbReference type="AlphaFoldDB" id="A0A0J8B842"/>
<keyword evidence="7" id="KW-1185">Reference proteome</keyword>
<sequence length="474" mass="52813">MAVELQPTHILIIPYPAQGHLIPILDLTHHLASTGRFTISVVTTPKNLSILSPLLSLFSDVISPVVFPFPATDGIPAGKENTKDLPPASFRHMIPALAKLEDPIRRWFESQSSPPVAIISDFFLGWTHRLAVKLGIKRVVFSPSGAMGLSVVYSLWRDMPKKPDQDENGDVLFKDVPNCPKYPWWQLSPVYRSYVEGDADSELIKEGYLDNMASWGLVVNSFDDLEGVYKDHLMNSLSSHDDRVWTVGPLASPRGHEDRGGVSSIEVSKISSWLDMCQDDEVVYVSFGTQALLTGQQMEVIAQGLERSGVKFIWAVRDVMVQGDHGKMDLLEFEERVKDRGVVIKGWAPQVMILSHRAVGTFLTHCGWNSTLEGIMAGVRLLVWPMGADQFSNATLLVDHLKIGVRVYEGFNMVHDPCELAQILVNSVTQDQDGRRRIKKMQNNALEALSENGTSSKALLRLVNKLCELNEKEC</sequence>
<comment type="similarity">
    <text evidence="1">Belongs to the UDP-glycosyltransferase family.</text>
</comment>
<dbReference type="EC" id="2.4.1.360" evidence="4"/>
<dbReference type="GO" id="GO:1901734">
    <property type="term" value="P:quercetin biosynthetic process"/>
    <property type="evidence" value="ECO:0007669"/>
    <property type="project" value="EnsemblPlants"/>
</dbReference>
<dbReference type="GO" id="GO:0080043">
    <property type="term" value="F:quercetin 3-O-glucosyltransferase activity"/>
    <property type="evidence" value="ECO:0007669"/>
    <property type="project" value="EnsemblPlants"/>
</dbReference>
<evidence type="ECO:0000256" key="5">
    <source>
        <dbReference type="ARBA" id="ARBA00082568"/>
    </source>
</evidence>
<dbReference type="PANTHER" id="PTHR48047">
    <property type="entry name" value="GLYCOSYLTRANSFERASE"/>
    <property type="match status" value="1"/>
</dbReference>
<dbReference type="GO" id="GO:0080044">
    <property type="term" value="F:quercetin 7-O-glucosyltransferase activity"/>
    <property type="evidence" value="ECO:0007669"/>
    <property type="project" value="EnsemblPlants"/>
</dbReference>
<gene>
    <name evidence="6" type="ORF">BVRB_5g127140</name>
</gene>
<dbReference type="CDD" id="cd03784">
    <property type="entry name" value="GT1_Gtf-like"/>
    <property type="match status" value="1"/>
</dbReference>
<dbReference type="GO" id="GO:0080046">
    <property type="term" value="F:quercetin 4'-O-glucosyltransferase activity"/>
    <property type="evidence" value="ECO:0007669"/>
    <property type="project" value="EnsemblPlants"/>
</dbReference>
<dbReference type="Pfam" id="PF00201">
    <property type="entry name" value="UDPGT"/>
    <property type="match status" value="1"/>
</dbReference>
<keyword evidence="2" id="KW-0808">Transferase</keyword>
<dbReference type="PANTHER" id="PTHR48047:SF8">
    <property type="entry name" value="FLAVONOL 3-O-GLUCOSYLTRANSFERASE UGT89B1"/>
    <property type="match status" value="1"/>
</dbReference>
<dbReference type="Gene3D" id="3.40.50.2000">
    <property type="entry name" value="Glycogen Phosphorylase B"/>
    <property type="match status" value="2"/>
</dbReference>
<dbReference type="EMBL" id="KQ090318">
    <property type="protein sequence ID" value="KMS97434.1"/>
    <property type="molecule type" value="Genomic_DNA"/>
</dbReference>
<dbReference type="GO" id="GO:0120514">
    <property type="term" value="F:2-hydroxyflavanone C-glucosyltransferase activity"/>
    <property type="evidence" value="ECO:0007669"/>
    <property type="project" value="UniProtKB-EC"/>
</dbReference>